<dbReference type="Proteomes" id="UP001497744">
    <property type="component" value="Unassembled WGS sequence"/>
</dbReference>
<dbReference type="AlphaFoldDB" id="A0AAV4LST1"/>
<evidence type="ECO:0000256" key="5">
    <source>
        <dbReference type="SAM" id="MobiDB-lite"/>
    </source>
</evidence>
<dbReference type="PANTHER" id="PTHR14493">
    <property type="entry name" value="UNKEMPT FAMILY MEMBER"/>
    <property type="match status" value="1"/>
</dbReference>
<evidence type="ECO:0000313" key="8">
    <source>
        <dbReference type="Proteomes" id="UP001497744"/>
    </source>
</evidence>
<feature type="region of interest" description="Disordered" evidence="5">
    <location>
        <begin position="321"/>
        <end position="360"/>
    </location>
</feature>
<dbReference type="PANTHER" id="PTHR14493:SF50">
    <property type="entry name" value="RING FINGER PROTEIN UNKEMPT"/>
    <property type="match status" value="1"/>
</dbReference>
<feature type="compositionally biased region" description="Polar residues" evidence="5">
    <location>
        <begin position="223"/>
        <end position="247"/>
    </location>
</feature>
<proteinExistence type="predicted"/>
<dbReference type="EMBL" id="BPLF01000002">
    <property type="protein sequence ID" value="GIX62916.1"/>
    <property type="molecule type" value="Genomic_DNA"/>
</dbReference>
<gene>
    <name evidence="7" type="ORF">BcabD6B2_23510</name>
</gene>
<dbReference type="SMART" id="SM00356">
    <property type="entry name" value="ZnF_C3H1"/>
    <property type="match status" value="3"/>
</dbReference>
<dbReference type="PROSITE" id="PS50103">
    <property type="entry name" value="ZF_C3H1"/>
    <property type="match status" value="1"/>
</dbReference>
<keyword evidence="8" id="KW-1185">Reference proteome</keyword>
<feature type="zinc finger region" description="C3H1-type" evidence="4">
    <location>
        <begin position="55"/>
        <end position="90"/>
    </location>
</feature>
<dbReference type="RefSeq" id="XP_067714985.1">
    <property type="nucleotide sequence ID" value="XM_067858884.1"/>
</dbReference>
<reference evidence="7 8" key="1">
    <citation type="submission" date="2021-06" db="EMBL/GenBank/DDBJ databases">
        <title>Genome sequence of Babesia caballi.</title>
        <authorList>
            <person name="Yamagishi J."/>
            <person name="Kidaka T."/>
            <person name="Ochi A."/>
        </authorList>
    </citation>
    <scope>NUCLEOTIDE SEQUENCE [LARGE SCALE GENOMIC DNA]</scope>
    <source>
        <strain evidence="7">USDA-D6B2</strain>
    </source>
</reference>
<evidence type="ECO:0000256" key="1">
    <source>
        <dbReference type="ARBA" id="ARBA00022723"/>
    </source>
</evidence>
<keyword evidence="2 4" id="KW-0863">Zinc-finger</keyword>
<keyword evidence="1 4" id="KW-0479">Metal-binding</keyword>
<dbReference type="Gene3D" id="3.30.1370.210">
    <property type="match status" value="1"/>
</dbReference>
<evidence type="ECO:0000313" key="7">
    <source>
        <dbReference type="EMBL" id="GIX62916.1"/>
    </source>
</evidence>
<name>A0AAV4LST1_BABCB</name>
<dbReference type="GeneID" id="94194397"/>
<feature type="region of interest" description="Disordered" evidence="5">
    <location>
        <begin position="594"/>
        <end position="619"/>
    </location>
</feature>
<dbReference type="GO" id="GO:0008270">
    <property type="term" value="F:zinc ion binding"/>
    <property type="evidence" value="ECO:0007669"/>
    <property type="project" value="UniProtKB-KW"/>
</dbReference>
<feature type="compositionally biased region" description="Low complexity" evidence="5">
    <location>
        <begin position="322"/>
        <end position="336"/>
    </location>
</feature>
<feature type="region of interest" description="Disordered" evidence="5">
    <location>
        <begin position="221"/>
        <end position="252"/>
    </location>
</feature>
<accession>A0AAV4LST1</accession>
<evidence type="ECO:0000256" key="2">
    <source>
        <dbReference type="ARBA" id="ARBA00022771"/>
    </source>
</evidence>
<feature type="domain" description="C3H1-type" evidence="6">
    <location>
        <begin position="55"/>
        <end position="90"/>
    </location>
</feature>
<protein>
    <submittedName>
        <fullName evidence="7">Zinc finger, CCCH type domain-containing protein</fullName>
    </submittedName>
</protein>
<feature type="compositionally biased region" description="Basic and acidic residues" evidence="5">
    <location>
        <begin position="344"/>
        <end position="360"/>
    </location>
</feature>
<sequence>MPILSEEDLERFRTKVCALASSMQCDFGVERCNYSHNLYWARRCPFYLRDASILRYVPACCPDVELGPGSAILKNTCPRGNNCAFAHSLEEMNYHPLVYKTEICGQYREGGCRTYYCHKVHGLAEYRIPRDYVIPRRRGITVPPFEHVTIVDNVRNFQGSGNVSCHLRDKLRFRGDQNALRAKPSEVQQTAEQQVLVETQPTLDPPVEEQVVSPVHIQGHVLGQSNGEDNDSFQSLPQQASSRNSSVGLPRDLSQSNLLNLSQEFPEVNTDYPPHSQDPLCASQVRTVRSDNEGVLDLATHDLCSSEKLSSMRWTQDIVEPSSCRGGSNSASSSSGFPAFLAGEESKADGSKPRSELDELSDRVDEYTRRFGFRNRANEQTCIFGDDATPWYDRGSTTAHSPVPALVPTPPYTLTSYNTMLQESLQGPGGRPGLALREGTLNDPLLAGLEGRAKVVRNVNAWNGSSVEPRSLSLQCASELESASLSCASRNPNSGLLDYVYHTVTQQCDAIARKCVLQEDNYANIDSICNDAYILWQLVVSVQSLLYRDALVSPPGSTQPVGAAEGDQVNEEASQWGSVSSFYSELAEAYEYENSGASNGVDNGSGSSAEPAEGEEGGQ</sequence>
<dbReference type="InterPro" id="IPR045234">
    <property type="entry name" value="Unkempt-like"/>
</dbReference>
<comment type="caution">
    <text evidence="7">The sequence shown here is derived from an EMBL/GenBank/DDBJ whole genome shotgun (WGS) entry which is preliminary data.</text>
</comment>
<evidence type="ECO:0000259" key="6">
    <source>
        <dbReference type="PROSITE" id="PS50103"/>
    </source>
</evidence>
<organism evidence="7 8">
    <name type="scientific">Babesia caballi</name>
    <dbReference type="NCBI Taxonomy" id="5871"/>
    <lineage>
        <taxon>Eukaryota</taxon>
        <taxon>Sar</taxon>
        <taxon>Alveolata</taxon>
        <taxon>Apicomplexa</taxon>
        <taxon>Aconoidasida</taxon>
        <taxon>Piroplasmida</taxon>
        <taxon>Babesiidae</taxon>
        <taxon>Babesia</taxon>
    </lineage>
</organism>
<evidence type="ECO:0000256" key="3">
    <source>
        <dbReference type="ARBA" id="ARBA00022833"/>
    </source>
</evidence>
<keyword evidence="3 4" id="KW-0862">Zinc</keyword>
<dbReference type="InterPro" id="IPR000571">
    <property type="entry name" value="Znf_CCCH"/>
</dbReference>
<evidence type="ECO:0000256" key="4">
    <source>
        <dbReference type="PROSITE-ProRule" id="PRU00723"/>
    </source>
</evidence>